<dbReference type="EMBL" id="PSQE01000003">
    <property type="protein sequence ID" value="RHN69016.1"/>
    <property type="molecule type" value="Genomic_DNA"/>
</dbReference>
<dbReference type="Pfam" id="PF22941">
    <property type="entry name" value="TADA2A-like_3rd"/>
    <property type="match status" value="1"/>
</dbReference>
<dbReference type="PANTHER" id="PTHR12374">
    <property type="entry name" value="TRANSCRIPTIONAL ADAPTOR 2 ADA2 -RELATED"/>
    <property type="match status" value="1"/>
</dbReference>
<dbReference type="SUPFAM" id="SSF46689">
    <property type="entry name" value="Homeodomain-like"/>
    <property type="match status" value="1"/>
</dbReference>
<dbReference type="Proteomes" id="UP000265566">
    <property type="component" value="Chromosome 3"/>
</dbReference>
<feature type="compositionally biased region" description="Polar residues" evidence="1">
    <location>
        <begin position="153"/>
        <end position="170"/>
    </location>
</feature>
<dbReference type="Gramene" id="rna17442">
    <property type="protein sequence ID" value="RHN69016.1"/>
    <property type="gene ID" value="gene17442"/>
</dbReference>
<dbReference type="InterPro" id="IPR007526">
    <property type="entry name" value="SWIRM"/>
</dbReference>
<organism evidence="3 4">
    <name type="scientific">Medicago truncatula</name>
    <name type="common">Barrel medic</name>
    <name type="synonym">Medicago tribuloides</name>
    <dbReference type="NCBI Taxonomy" id="3880"/>
    <lineage>
        <taxon>Eukaryota</taxon>
        <taxon>Viridiplantae</taxon>
        <taxon>Streptophyta</taxon>
        <taxon>Embryophyta</taxon>
        <taxon>Tracheophyta</taxon>
        <taxon>Spermatophyta</taxon>
        <taxon>Magnoliopsida</taxon>
        <taxon>eudicotyledons</taxon>
        <taxon>Gunneridae</taxon>
        <taxon>Pentapetalae</taxon>
        <taxon>rosids</taxon>
        <taxon>fabids</taxon>
        <taxon>Fabales</taxon>
        <taxon>Fabaceae</taxon>
        <taxon>Papilionoideae</taxon>
        <taxon>50 kb inversion clade</taxon>
        <taxon>NPAAA clade</taxon>
        <taxon>Hologalegina</taxon>
        <taxon>IRL clade</taxon>
        <taxon>Trifolieae</taxon>
        <taxon>Medicago</taxon>
    </lineage>
</organism>
<keyword evidence="3" id="KW-0371">Homeobox</keyword>
<comment type="caution">
    <text evidence="3">The sequence shown here is derived from an EMBL/GenBank/DDBJ whole genome shotgun (WGS) entry which is preliminary data.</text>
</comment>
<feature type="region of interest" description="Disordered" evidence="1">
    <location>
        <begin position="150"/>
        <end position="173"/>
    </location>
</feature>
<keyword evidence="3" id="KW-0238">DNA-binding</keyword>
<dbReference type="AlphaFoldDB" id="A0A396ITH6"/>
<dbReference type="InterPro" id="IPR036388">
    <property type="entry name" value="WH-like_DNA-bd_sf"/>
</dbReference>
<dbReference type="FunFam" id="1.10.10.10:FF:000087">
    <property type="entry name" value="Transcriptional adapter 2"/>
    <property type="match status" value="1"/>
</dbReference>
<protein>
    <submittedName>
        <fullName evidence="3">Putative transcription regulator Homeodomain-LIKE family</fullName>
    </submittedName>
</protein>
<name>A0A396ITH6_MEDTR</name>
<accession>A0A396ITH6</accession>
<evidence type="ECO:0000313" key="4">
    <source>
        <dbReference type="Proteomes" id="UP000265566"/>
    </source>
</evidence>
<dbReference type="PANTHER" id="PTHR12374:SF20">
    <property type="entry name" value="TRANSCRIPTIONAL ADAPTER 2-ALPHA"/>
    <property type="match status" value="1"/>
</dbReference>
<evidence type="ECO:0000313" key="3">
    <source>
        <dbReference type="EMBL" id="RHN69016.1"/>
    </source>
</evidence>
<evidence type="ECO:0000259" key="2">
    <source>
        <dbReference type="PROSITE" id="PS50934"/>
    </source>
</evidence>
<sequence length="265" mass="30860">MEVLRGYNSNRGEFEIEYDNDAEQVLAEMEFKDTDTEAEREMKLQVLRGYGKKLNERKRRKEFILERNLLCPDPFEKFLSPEELQICEQYKVFMRFHSKEEHEELLQTAIREHRLAKRIKDLKEARIAGCVTSDEAYQFIEQKRTKEAEQGNCKESGQIGTSGKTESFPSTKDAPPAIQAITKTLEEWDISDFEGAELLSESEIKLCNEIRMLPPIFLNITRIMQLEISKGRVTKKSDAYPLFKFSPSKIDRIYDMLVEKGVVQA</sequence>
<dbReference type="GO" id="GO:0003677">
    <property type="term" value="F:DNA binding"/>
    <property type="evidence" value="ECO:0007669"/>
    <property type="project" value="UniProtKB-KW"/>
</dbReference>
<feature type="domain" description="SWIRM" evidence="2">
    <location>
        <begin position="179"/>
        <end position="265"/>
    </location>
</feature>
<proteinExistence type="predicted"/>
<dbReference type="InterPro" id="IPR009057">
    <property type="entry name" value="Homeodomain-like_sf"/>
</dbReference>
<evidence type="ECO:0000256" key="1">
    <source>
        <dbReference type="SAM" id="MobiDB-lite"/>
    </source>
</evidence>
<dbReference type="InterPro" id="IPR055141">
    <property type="entry name" value="TADA2A_B-like_dom"/>
</dbReference>
<dbReference type="Gene3D" id="1.10.10.10">
    <property type="entry name" value="Winged helix-like DNA-binding domain superfamily/Winged helix DNA-binding domain"/>
    <property type="match status" value="1"/>
</dbReference>
<gene>
    <name evidence="3" type="ORF">MtrunA17_Chr3g0120201</name>
</gene>
<dbReference type="PROSITE" id="PS50934">
    <property type="entry name" value="SWIRM"/>
    <property type="match status" value="1"/>
</dbReference>
<reference evidence="4" key="1">
    <citation type="journal article" date="2018" name="Nat. Plants">
        <title>Whole-genome landscape of Medicago truncatula symbiotic genes.</title>
        <authorList>
            <person name="Pecrix Y."/>
            <person name="Staton S.E."/>
            <person name="Sallet E."/>
            <person name="Lelandais-Briere C."/>
            <person name="Moreau S."/>
            <person name="Carrere S."/>
            <person name="Blein T."/>
            <person name="Jardinaud M.F."/>
            <person name="Latrasse D."/>
            <person name="Zouine M."/>
            <person name="Zahm M."/>
            <person name="Kreplak J."/>
            <person name="Mayjonade B."/>
            <person name="Satge C."/>
            <person name="Perez M."/>
            <person name="Cauet S."/>
            <person name="Marande W."/>
            <person name="Chantry-Darmon C."/>
            <person name="Lopez-Roques C."/>
            <person name="Bouchez O."/>
            <person name="Berard A."/>
            <person name="Debelle F."/>
            <person name="Munos S."/>
            <person name="Bendahmane A."/>
            <person name="Berges H."/>
            <person name="Niebel A."/>
            <person name="Buitink J."/>
            <person name="Frugier F."/>
            <person name="Benhamed M."/>
            <person name="Crespi M."/>
            <person name="Gouzy J."/>
            <person name="Gamas P."/>
        </authorList>
    </citation>
    <scope>NUCLEOTIDE SEQUENCE [LARGE SCALE GENOMIC DNA]</scope>
    <source>
        <strain evidence="4">cv. Jemalong A17</strain>
    </source>
</reference>